<dbReference type="EMBL" id="JALNUB010000001">
    <property type="protein sequence ID" value="MCK8140381.1"/>
    <property type="molecule type" value="Genomic_DNA"/>
</dbReference>
<organism evidence="3 4">
    <name type="scientific">Flavobacterium pygoscelis</name>
    <dbReference type="NCBI Taxonomy" id="2893176"/>
    <lineage>
        <taxon>Bacteria</taxon>
        <taxon>Pseudomonadati</taxon>
        <taxon>Bacteroidota</taxon>
        <taxon>Flavobacteriia</taxon>
        <taxon>Flavobacteriales</taxon>
        <taxon>Flavobacteriaceae</taxon>
        <taxon>Flavobacterium</taxon>
    </lineage>
</organism>
<feature type="signal peptide" evidence="1">
    <location>
        <begin position="1"/>
        <end position="23"/>
    </location>
</feature>
<feature type="chain" id="PRO_5040851186" evidence="1">
    <location>
        <begin position="24"/>
        <end position="139"/>
    </location>
</feature>
<keyword evidence="1" id="KW-0732">Signal</keyword>
<reference evidence="3" key="1">
    <citation type="submission" date="2022-04" db="EMBL/GenBank/DDBJ databases">
        <title>Flavobacterium pygoscelis sp. nov. isolated from Chinstrap chick (Pygoscelis antarcticus).</title>
        <authorList>
            <person name="Irgang R."/>
            <person name="Poblete-Morales M."/>
            <person name="Avendano-Herrera R."/>
        </authorList>
    </citation>
    <scope>NUCLEOTIDE SEQUENCE</scope>
    <source>
        <strain evidence="3">I-SCBP12n</strain>
    </source>
</reference>
<proteinExistence type="predicted"/>
<evidence type="ECO:0000313" key="3">
    <source>
        <dbReference type="EMBL" id="MCK8140381.1"/>
    </source>
</evidence>
<dbReference type="RefSeq" id="WP_188049171.1">
    <property type="nucleotide sequence ID" value="NZ_JALNUB010000001.1"/>
</dbReference>
<name>A0A9X2BNK4_9FLAO</name>
<evidence type="ECO:0000259" key="2">
    <source>
        <dbReference type="Pfam" id="PF13648"/>
    </source>
</evidence>
<evidence type="ECO:0000256" key="1">
    <source>
        <dbReference type="SAM" id="SignalP"/>
    </source>
</evidence>
<keyword evidence="4" id="KW-1185">Reference proteome</keyword>
<dbReference type="Pfam" id="PF13648">
    <property type="entry name" value="Lipocalin_4"/>
    <property type="match status" value="1"/>
</dbReference>
<dbReference type="AlphaFoldDB" id="A0A9X2BNK4"/>
<dbReference type="PROSITE" id="PS51257">
    <property type="entry name" value="PROKAR_LIPOPROTEIN"/>
    <property type="match status" value="1"/>
</dbReference>
<evidence type="ECO:0000313" key="4">
    <source>
        <dbReference type="Proteomes" id="UP001139260"/>
    </source>
</evidence>
<sequence>MKIRSILLALTLSIGLFATSCSSNDENEGATIIPITGKWGVVKVGTNIGGVETLVDPPQNVTGCDHDYLSFKIDNTLVSGDYDSTLSPCALTTVSGTYSRPDNKLTTVINGVTTTYDIVNLTLTELKLKNGTAISVYTR</sequence>
<dbReference type="InterPro" id="IPR024311">
    <property type="entry name" value="Lipocalin-like"/>
</dbReference>
<accession>A0A9X2BNK4</accession>
<protein>
    <submittedName>
        <fullName evidence="3">Lipocalin family protein</fullName>
    </submittedName>
</protein>
<dbReference type="Proteomes" id="UP001139260">
    <property type="component" value="Unassembled WGS sequence"/>
</dbReference>
<gene>
    <name evidence="3" type="ORF">MW871_00600</name>
</gene>
<comment type="caution">
    <text evidence="3">The sequence shown here is derived from an EMBL/GenBank/DDBJ whole genome shotgun (WGS) entry which is preliminary data.</text>
</comment>
<feature type="domain" description="Lipocalin-like" evidence="2">
    <location>
        <begin position="35"/>
        <end position="128"/>
    </location>
</feature>